<keyword evidence="3 5" id="KW-1133">Transmembrane helix</keyword>
<keyword evidence="8" id="KW-1185">Reference proteome</keyword>
<evidence type="ECO:0000256" key="4">
    <source>
        <dbReference type="ARBA" id="ARBA00023136"/>
    </source>
</evidence>
<feature type="transmembrane region" description="Helical" evidence="5">
    <location>
        <begin position="884"/>
        <end position="903"/>
    </location>
</feature>
<dbReference type="CDD" id="cd17317">
    <property type="entry name" value="MFS_SLC22"/>
    <property type="match status" value="2"/>
</dbReference>
<feature type="transmembrane region" description="Helical" evidence="5">
    <location>
        <begin position="856"/>
        <end position="877"/>
    </location>
</feature>
<accession>A0A212FJK2</accession>
<feature type="transmembrane region" description="Helical" evidence="5">
    <location>
        <begin position="448"/>
        <end position="469"/>
    </location>
</feature>
<feature type="transmembrane region" description="Helical" evidence="5">
    <location>
        <begin position="653"/>
        <end position="671"/>
    </location>
</feature>
<evidence type="ECO:0000256" key="2">
    <source>
        <dbReference type="ARBA" id="ARBA00022692"/>
    </source>
</evidence>
<dbReference type="PROSITE" id="PS00216">
    <property type="entry name" value="SUGAR_TRANSPORT_1"/>
    <property type="match status" value="2"/>
</dbReference>
<dbReference type="Proteomes" id="UP000007151">
    <property type="component" value="Unassembled WGS sequence"/>
</dbReference>
<keyword evidence="4 5" id="KW-0472">Membrane</keyword>
<feature type="transmembrane region" description="Helical" evidence="5">
    <location>
        <begin position="214"/>
        <end position="235"/>
    </location>
</feature>
<reference evidence="7 8" key="1">
    <citation type="journal article" date="2011" name="Cell">
        <title>The monarch butterfly genome yields insights into long-distance migration.</title>
        <authorList>
            <person name="Zhan S."/>
            <person name="Merlin C."/>
            <person name="Boore J.L."/>
            <person name="Reppert S.M."/>
        </authorList>
    </citation>
    <scope>NUCLEOTIDE SEQUENCE [LARGE SCALE GENOMIC DNA]</scope>
    <source>
        <strain evidence="7">F-2</strain>
    </source>
</reference>
<keyword evidence="2 5" id="KW-0812">Transmembrane</keyword>
<dbReference type="AlphaFoldDB" id="A0A212FJK2"/>
<feature type="transmembrane region" description="Helical" evidence="5">
    <location>
        <begin position="909"/>
        <end position="932"/>
    </location>
</feature>
<feature type="transmembrane region" description="Helical" evidence="5">
    <location>
        <begin position="944"/>
        <end position="965"/>
    </location>
</feature>
<feature type="transmembrane region" description="Helical" evidence="5">
    <location>
        <begin position="738"/>
        <end position="757"/>
    </location>
</feature>
<evidence type="ECO:0000313" key="8">
    <source>
        <dbReference type="Proteomes" id="UP000007151"/>
    </source>
</evidence>
<dbReference type="InterPro" id="IPR005829">
    <property type="entry name" value="Sugar_transporter_CS"/>
</dbReference>
<feature type="transmembrane region" description="Helical" evidence="5">
    <location>
        <begin position="182"/>
        <end position="202"/>
    </location>
</feature>
<evidence type="ECO:0000256" key="5">
    <source>
        <dbReference type="SAM" id="Phobius"/>
    </source>
</evidence>
<comment type="subcellular location">
    <subcellularLocation>
        <location evidence="1">Membrane</location>
        <topology evidence="1">Multi-pass membrane protein</topology>
    </subcellularLocation>
</comment>
<feature type="transmembrane region" description="Helical" evidence="5">
    <location>
        <begin position="827"/>
        <end position="844"/>
    </location>
</feature>
<organism evidence="7 8">
    <name type="scientific">Danaus plexippus plexippus</name>
    <dbReference type="NCBI Taxonomy" id="278856"/>
    <lineage>
        <taxon>Eukaryota</taxon>
        <taxon>Metazoa</taxon>
        <taxon>Ecdysozoa</taxon>
        <taxon>Arthropoda</taxon>
        <taxon>Hexapoda</taxon>
        <taxon>Insecta</taxon>
        <taxon>Pterygota</taxon>
        <taxon>Neoptera</taxon>
        <taxon>Endopterygota</taxon>
        <taxon>Lepidoptera</taxon>
        <taxon>Glossata</taxon>
        <taxon>Ditrysia</taxon>
        <taxon>Papilionoidea</taxon>
        <taxon>Nymphalidae</taxon>
        <taxon>Danainae</taxon>
        <taxon>Danaini</taxon>
        <taxon>Danaina</taxon>
        <taxon>Danaus</taxon>
        <taxon>Danaus</taxon>
    </lineage>
</organism>
<feature type="transmembrane region" description="Helical" evidence="5">
    <location>
        <begin position="241"/>
        <end position="260"/>
    </location>
</feature>
<comment type="caution">
    <text evidence="7">The sequence shown here is derived from an EMBL/GenBank/DDBJ whole genome shotgun (WGS) entry which is preliminary data.</text>
</comment>
<dbReference type="Gene3D" id="1.20.1250.20">
    <property type="entry name" value="MFS general substrate transporter like domains"/>
    <property type="match status" value="2"/>
</dbReference>
<sequence>MDKDRALEDMMGKLGDFGRYQGLQFFLHILSALTAGLHMLSLVTVAAVPEHRCTIDGVDSSNYTASWNSSFVLNAIPLNSHGKLESCKIYGENNTLQTCESWVYNTQYFTSSRGIEWDFVCSRRWMGAAAQTAYMFGVVMGSFVLGRFCDKFGRKTVFVWAGVFQLIFGSLVALATQYYTFIVLRFVYGIFGSGSYIAGFVLTMELVGPSRRTICGVAFQIMFAVGIMLVAGWGYILDNRFYLQILYGLHALILLPHWFLMDESIRWLWSQGRARESVALIEKALKMNGSNEIIETSALVSQCKATCAKYSDDEAAGTGDLFKSPNMLKKTLIICGCWFANSVVYYGLSLNTGKLNGNPYFLTFLFGIVELPSYIIIVYCLDRVGHRALISTMMLFGGIACLVVVALPHGSNSVTGVVMIGKLFISGSYSIIYKYSAELFPTVVRSSGVGLGSMCASVSGALTPLISLLDTLNPKIPTIIFGLLALLSGFSTFFLPETIGKELPQSVEDGEKFGVNDTCFTNCVGRRMSTASEDLPEAMEPLDNTVKKCWIDGVDTNESVALWNSSEILKSIPLTSTGSLSSCLMYNEENITVTCNKWVYDSKYRTSSRGIDWDLVCDQRWRGALAQTMYMLGVFTGAVYLGGLADKIGRKKVFCMSAVLQLILGVVVAFIPEYWTFVVITYFYAIFGSAGAYIPAFVLTMELVGPSKRTICGVAFQATFALGIMLVAGWGALIDNRVVLQVIYGLHGLILIPHIWIMDESPRWLWAQGRPKEAVDIVQKALKYNKSDKVLDRAVLVSKGKVEKSKNTESSASVFDLFKTPNLRIKTLNVCLCWFANSLVYYGLTLSAGKLEGNPYLITAVFGLVELPSYAAVVYFLDIWGRRPLMTSMMLVGGSACIIAAFIDPDYIVSTVVVIAGKLFIAGSFAIIYNYSAELFPTVVRNSAIGLGSMCARFSGALTPLITLLDSFDPKIPAATFGLVAIVSGFLCFFLPETMNHPMPQSLEDGENFGKGETCFTSCLGKRDSIDSYNADDKAEEMVALDDMSKKV</sequence>
<feature type="transmembrane region" description="Helical" evidence="5">
    <location>
        <begin position="157"/>
        <end position="176"/>
    </location>
</feature>
<dbReference type="GO" id="GO:0016020">
    <property type="term" value="C:membrane"/>
    <property type="evidence" value="ECO:0007669"/>
    <property type="project" value="UniProtKB-SubCell"/>
</dbReference>
<dbReference type="PROSITE" id="PS50850">
    <property type="entry name" value="MFS"/>
    <property type="match status" value="2"/>
</dbReference>
<feature type="transmembrane region" description="Helical" evidence="5">
    <location>
        <begin position="971"/>
        <end position="991"/>
    </location>
</feature>
<name>A0A212FJK2_DANPL</name>
<dbReference type="Pfam" id="PF00083">
    <property type="entry name" value="Sugar_tr"/>
    <property type="match status" value="2"/>
</dbReference>
<dbReference type="InterPro" id="IPR005828">
    <property type="entry name" value="MFS_sugar_transport-like"/>
</dbReference>
<feature type="transmembrane region" description="Helical" evidence="5">
    <location>
        <begin position="20"/>
        <end position="40"/>
    </location>
</feature>
<dbReference type="KEGG" id="dpl:KGM_203163"/>
<evidence type="ECO:0000313" key="7">
    <source>
        <dbReference type="EMBL" id="OWR53915.1"/>
    </source>
</evidence>
<feature type="transmembrane region" description="Helical" evidence="5">
    <location>
        <begin position="711"/>
        <end position="732"/>
    </location>
</feature>
<dbReference type="GO" id="GO:0022857">
    <property type="term" value="F:transmembrane transporter activity"/>
    <property type="evidence" value="ECO:0007669"/>
    <property type="project" value="InterPro"/>
</dbReference>
<dbReference type="SUPFAM" id="SSF103473">
    <property type="entry name" value="MFS general substrate transporter"/>
    <property type="match status" value="2"/>
</dbReference>
<dbReference type="EMBL" id="AGBW02008253">
    <property type="protein sequence ID" value="OWR53915.1"/>
    <property type="molecule type" value="Genomic_DNA"/>
</dbReference>
<proteinExistence type="predicted"/>
<feature type="transmembrane region" description="Helical" evidence="5">
    <location>
        <begin position="413"/>
        <end position="436"/>
    </location>
</feature>
<feature type="domain" description="Major facilitator superfamily (MFS) profile" evidence="6">
    <location>
        <begin position="24"/>
        <end position="500"/>
    </location>
</feature>
<dbReference type="InterPro" id="IPR036259">
    <property type="entry name" value="MFS_trans_sf"/>
</dbReference>
<feature type="domain" description="Major facilitator superfamily (MFS) profile" evidence="6">
    <location>
        <begin position="574"/>
        <end position="996"/>
    </location>
</feature>
<feature type="transmembrane region" description="Helical" evidence="5">
    <location>
        <begin position="677"/>
        <end position="699"/>
    </location>
</feature>
<feature type="transmembrane region" description="Helical" evidence="5">
    <location>
        <begin position="360"/>
        <end position="381"/>
    </location>
</feature>
<dbReference type="InParanoid" id="A0A212FJK2"/>
<feature type="transmembrane region" description="Helical" evidence="5">
    <location>
        <begin position="125"/>
        <end position="145"/>
    </location>
</feature>
<feature type="transmembrane region" description="Helical" evidence="5">
    <location>
        <begin position="331"/>
        <end position="348"/>
    </location>
</feature>
<evidence type="ECO:0000256" key="1">
    <source>
        <dbReference type="ARBA" id="ARBA00004141"/>
    </source>
</evidence>
<evidence type="ECO:0000256" key="3">
    <source>
        <dbReference type="ARBA" id="ARBA00022989"/>
    </source>
</evidence>
<feature type="transmembrane region" description="Helical" evidence="5">
    <location>
        <begin position="475"/>
        <end position="495"/>
    </location>
</feature>
<feature type="transmembrane region" description="Helical" evidence="5">
    <location>
        <begin position="388"/>
        <end position="407"/>
    </location>
</feature>
<evidence type="ECO:0000259" key="6">
    <source>
        <dbReference type="PROSITE" id="PS50850"/>
    </source>
</evidence>
<dbReference type="InterPro" id="IPR020846">
    <property type="entry name" value="MFS_dom"/>
</dbReference>
<dbReference type="eggNOG" id="KOG0255">
    <property type="taxonomic scope" value="Eukaryota"/>
</dbReference>
<dbReference type="FunFam" id="1.20.1250.20:FF:000023">
    <property type="entry name" value="Solute carrier family 22 member 6"/>
    <property type="match status" value="2"/>
</dbReference>
<dbReference type="PANTHER" id="PTHR24064">
    <property type="entry name" value="SOLUTE CARRIER FAMILY 22 MEMBER"/>
    <property type="match status" value="1"/>
</dbReference>
<gene>
    <name evidence="7" type="ORF">KGM_203163</name>
</gene>
<dbReference type="STRING" id="278856.A0A212FJK2"/>
<protein>
    <recommendedName>
        <fullName evidence="6">Major facilitator superfamily (MFS) profile domain-containing protein</fullName>
    </recommendedName>
</protein>